<dbReference type="AlphaFoldDB" id="A0A401RJQ1"/>
<evidence type="ECO:0000313" key="3">
    <source>
        <dbReference type="Proteomes" id="UP000287033"/>
    </source>
</evidence>
<keyword evidence="3" id="KW-1185">Reference proteome</keyword>
<dbReference type="EMBL" id="BEZZ01009882">
    <property type="protein sequence ID" value="GCC18336.1"/>
    <property type="molecule type" value="Genomic_DNA"/>
</dbReference>
<sequence length="89" mass="9562">MDEPIVVARQPSPYKGRDSGDRSGWRKGAGLIDNGARARPAPRARGTWEPSRTLGGSRGGPRDEVAVGNPGDVVTVEALRSTWRVLAPW</sequence>
<evidence type="ECO:0000313" key="2">
    <source>
        <dbReference type="EMBL" id="GCC18336.1"/>
    </source>
</evidence>
<protein>
    <submittedName>
        <fullName evidence="2">Uncharacterized protein</fullName>
    </submittedName>
</protein>
<gene>
    <name evidence="2" type="ORF">chiPu_0022666</name>
</gene>
<name>A0A401RJQ1_CHIPU</name>
<feature type="region of interest" description="Disordered" evidence="1">
    <location>
        <begin position="1"/>
        <end position="68"/>
    </location>
</feature>
<comment type="caution">
    <text evidence="2">The sequence shown here is derived from an EMBL/GenBank/DDBJ whole genome shotgun (WGS) entry which is preliminary data.</text>
</comment>
<dbReference type="Proteomes" id="UP000287033">
    <property type="component" value="Unassembled WGS sequence"/>
</dbReference>
<reference evidence="2 3" key="1">
    <citation type="journal article" date="2018" name="Nat. Ecol. Evol.">
        <title>Shark genomes provide insights into elasmobranch evolution and the origin of vertebrates.</title>
        <authorList>
            <person name="Hara Y"/>
            <person name="Yamaguchi K"/>
            <person name="Onimaru K"/>
            <person name="Kadota M"/>
            <person name="Koyanagi M"/>
            <person name="Keeley SD"/>
            <person name="Tatsumi K"/>
            <person name="Tanaka K"/>
            <person name="Motone F"/>
            <person name="Kageyama Y"/>
            <person name="Nozu R"/>
            <person name="Adachi N"/>
            <person name="Nishimura O"/>
            <person name="Nakagawa R"/>
            <person name="Tanegashima C"/>
            <person name="Kiyatake I"/>
            <person name="Matsumoto R"/>
            <person name="Murakumo K"/>
            <person name="Nishida K"/>
            <person name="Terakita A"/>
            <person name="Kuratani S"/>
            <person name="Sato K"/>
            <person name="Hyodo S Kuraku.S."/>
        </authorList>
    </citation>
    <scope>NUCLEOTIDE SEQUENCE [LARGE SCALE GENOMIC DNA]</scope>
</reference>
<evidence type="ECO:0000256" key="1">
    <source>
        <dbReference type="SAM" id="MobiDB-lite"/>
    </source>
</evidence>
<organism evidence="2 3">
    <name type="scientific">Chiloscyllium punctatum</name>
    <name type="common">Brownbanded bambooshark</name>
    <name type="synonym">Hemiscyllium punctatum</name>
    <dbReference type="NCBI Taxonomy" id="137246"/>
    <lineage>
        <taxon>Eukaryota</taxon>
        <taxon>Metazoa</taxon>
        <taxon>Chordata</taxon>
        <taxon>Craniata</taxon>
        <taxon>Vertebrata</taxon>
        <taxon>Chondrichthyes</taxon>
        <taxon>Elasmobranchii</taxon>
        <taxon>Galeomorphii</taxon>
        <taxon>Galeoidea</taxon>
        <taxon>Orectolobiformes</taxon>
        <taxon>Hemiscylliidae</taxon>
        <taxon>Chiloscyllium</taxon>
    </lineage>
</organism>
<feature type="compositionally biased region" description="Basic and acidic residues" evidence="1">
    <location>
        <begin position="15"/>
        <end position="24"/>
    </location>
</feature>
<proteinExistence type="predicted"/>
<accession>A0A401RJQ1</accession>